<comment type="caution">
    <text evidence="3">The sequence shown here is derived from an EMBL/GenBank/DDBJ whole genome shotgun (WGS) entry which is preliminary data.</text>
</comment>
<feature type="compositionally biased region" description="Basic and acidic residues" evidence="2">
    <location>
        <begin position="526"/>
        <end position="537"/>
    </location>
</feature>
<reference evidence="3" key="2">
    <citation type="submission" date="2020-12" db="EMBL/GenBank/DDBJ databases">
        <authorList>
            <person name="Kanost M."/>
        </authorList>
    </citation>
    <scope>NUCLEOTIDE SEQUENCE</scope>
</reference>
<feature type="region of interest" description="Disordered" evidence="2">
    <location>
        <begin position="505"/>
        <end position="538"/>
    </location>
</feature>
<evidence type="ECO:0000313" key="4">
    <source>
        <dbReference type="Proteomes" id="UP000791440"/>
    </source>
</evidence>
<reference evidence="3" key="1">
    <citation type="journal article" date="2016" name="Insect Biochem. Mol. Biol.">
        <title>Multifaceted biological insights from a draft genome sequence of the tobacco hornworm moth, Manduca sexta.</title>
        <authorList>
            <person name="Kanost M.R."/>
            <person name="Arrese E.L."/>
            <person name="Cao X."/>
            <person name="Chen Y.R."/>
            <person name="Chellapilla S."/>
            <person name="Goldsmith M.R."/>
            <person name="Grosse-Wilde E."/>
            <person name="Heckel D.G."/>
            <person name="Herndon N."/>
            <person name="Jiang H."/>
            <person name="Papanicolaou A."/>
            <person name="Qu J."/>
            <person name="Soulages J.L."/>
            <person name="Vogel H."/>
            <person name="Walters J."/>
            <person name="Waterhouse R.M."/>
            <person name="Ahn S.J."/>
            <person name="Almeida F.C."/>
            <person name="An C."/>
            <person name="Aqrawi P."/>
            <person name="Bretschneider A."/>
            <person name="Bryant W.B."/>
            <person name="Bucks S."/>
            <person name="Chao H."/>
            <person name="Chevignon G."/>
            <person name="Christen J.M."/>
            <person name="Clarke D.F."/>
            <person name="Dittmer N.T."/>
            <person name="Ferguson L.C.F."/>
            <person name="Garavelou S."/>
            <person name="Gordon K.H.J."/>
            <person name="Gunaratna R.T."/>
            <person name="Han Y."/>
            <person name="Hauser F."/>
            <person name="He Y."/>
            <person name="Heidel-Fischer H."/>
            <person name="Hirsh A."/>
            <person name="Hu Y."/>
            <person name="Jiang H."/>
            <person name="Kalra D."/>
            <person name="Klinner C."/>
            <person name="Konig C."/>
            <person name="Kovar C."/>
            <person name="Kroll A.R."/>
            <person name="Kuwar S.S."/>
            <person name="Lee S.L."/>
            <person name="Lehman R."/>
            <person name="Li K."/>
            <person name="Li Z."/>
            <person name="Liang H."/>
            <person name="Lovelace S."/>
            <person name="Lu Z."/>
            <person name="Mansfield J.H."/>
            <person name="McCulloch K.J."/>
            <person name="Mathew T."/>
            <person name="Morton B."/>
            <person name="Muzny D.M."/>
            <person name="Neunemann D."/>
            <person name="Ongeri F."/>
            <person name="Pauchet Y."/>
            <person name="Pu L.L."/>
            <person name="Pyrousis I."/>
            <person name="Rao X.J."/>
            <person name="Redding A."/>
            <person name="Roesel C."/>
            <person name="Sanchez-Gracia A."/>
            <person name="Schaack S."/>
            <person name="Shukla A."/>
            <person name="Tetreau G."/>
            <person name="Wang Y."/>
            <person name="Xiong G.H."/>
            <person name="Traut W."/>
            <person name="Walsh T.K."/>
            <person name="Worley K.C."/>
            <person name="Wu D."/>
            <person name="Wu W."/>
            <person name="Wu Y.Q."/>
            <person name="Zhang X."/>
            <person name="Zou Z."/>
            <person name="Zucker H."/>
            <person name="Briscoe A.D."/>
            <person name="Burmester T."/>
            <person name="Clem R.J."/>
            <person name="Feyereisen R."/>
            <person name="Grimmelikhuijzen C.J.P."/>
            <person name="Hamodrakas S.J."/>
            <person name="Hansson B.S."/>
            <person name="Huguet E."/>
            <person name="Jermiin L.S."/>
            <person name="Lan Q."/>
            <person name="Lehman H.K."/>
            <person name="Lorenzen M."/>
            <person name="Merzendorfer H."/>
            <person name="Michalopoulos I."/>
            <person name="Morton D.B."/>
            <person name="Muthukrishnan S."/>
            <person name="Oakeshott J.G."/>
            <person name="Palmer W."/>
            <person name="Park Y."/>
            <person name="Passarelli A.L."/>
            <person name="Rozas J."/>
            <person name="Schwartz L.M."/>
            <person name="Smith W."/>
            <person name="Southgate A."/>
            <person name="Vilcinskas A."/>
            <person name="Vogt R."/>
            <person name="Wang P."/>
            <person name="Werren J."/>
            <person name="Yu X.Q."/>
            <person name="Zhou J.J."/>
            <person name="Brown S.J."/>
            <person name="Scherer S.E."/>
            <person name="Richards S."/>
            <person name="Blissard G.W."/>
        </authorList>
    </citation>
    <scope>NUCLEOTIDE SEQUENCE</scope>
</reference>
<keyword evidence="1" id="KW-0175">Coiled coil</keyword>
<proteinExistence type="predicted"/>
<dbReference type="Proteomes" id="UP000791440">
    <property type="component" value="Unassembled WGS sequence"/>
</dbReference>
<gene>
    <name evidence="3" type="ORF">O3G_MSEX012572</name>
</gene>
<evidence type="ECO:0000256" key="1">
    <source>
        <dbReference type="SAM" id="Coils"/>
    </source>
</evidence>
<feature type="coiled-coil region" evidence="1">
    <location>
        <begin position="29"/>
        <end position="56"/>
    </location>
</feature>
<organism evidence="3 4">
    <name type="scientific">Manduca sexta</name>
    <name type="common">Tobacco hawkmoth</name>
    <name type="synonym">Tobacco hornworm</name>
    <dbReference type="NCBI Taxonomy" id="7130"/>
    <lineage>
        <taxon>Eukaryota</taxon>
        <taxon>Metazoa</taxon>
        <taxon>Ecdysozoa</taxon>
        <taxon>Arthropoda</taxon>
        <taxon>Hexapoda</taxon>
        <taxon>Insecta</taxon>
        <taxon>Pterygota</taxon>
        <taxon>Neoptera</taxon>
        <taxon>Endopterygota</taxon>
        <taxon>Lepidoptera</taxon>
        <taxon>Glossata</taxon>
        <taxon>Ditrysia</taxon>
        <taxon>Bombycoidea</taxon>
        <taxon>Sphingidae</taxon>
        <taxon>Sphinginae</taxon>
        <taxon>Sphingini</taxon>
        <taxon>Manduca</taxon>
    </lineage>
</organism>
<evidence type="ECO:0000313" key="3">
    <source>
        <dbReference type="EMBL" id="KAG6461339.1"/>
    </source>
</evidence>
<dbReference type="AlphaFoldDB" id="A0A921ZPB9"/>
<sequence length="616" mass="71566">MRRGGRIRGRGRNQPARLGQVEPLISERMQNIDMELELLKQKREMIEQQQLMLENQRMYDQQRKYAFDKPRYEEMYDAPGPSGADKNVCFYDDTIGGLDYIPLSSARKRPASSPSSVHDSWPHGASAKHVSRKGNVIQSFGSRLGPQPPKKRGKGANKPVPVVPPKKNIVDEQFMLRPDREPSVKVKGRLELALGSILKEIKENYANDPQFESNLRDSKFLVALKTAIRGRLRSLMMNKFVAHGQIIFTMYRDKYPINQDTLFLKKVMKDEIRHNEINHPSPQELKPPLNEDFIAAPMNPANYIKNEVGKVLNAELREIFRKLEIIHNPKIKEKEKARRLAKESVDPSMFEENENDTEEIRQWKWDTHQKIRQKLPKALIRNVPLILKLLRLDLVYINTWTRLMANAKDVDEGGVHKLEVGIQEESAFAPRYCAKVRGHPKLPPKIRQFLEPFKPIWVKRNKMVRNLVYVSFRDRTGLEQLLKKNGTDFGHCFLRISARLLKKDSNEKTKTRPKVTKKKRRSIAFSERKKQEAKSADDSLNISSDLDNQIDDLLSSIRNAEDRETDLNTAILVTEEIKTDLTNHRMINMIPKELMRIPVHTKMKKVTLQLIKWMEM</sequence>
<dbReference type="EMBL" id="JH668737">
    <property type="protein sequence ID" value="KAG6461339.1"/>
    <property type="molecule type" value="Genomic_DNA"/>
</dbReference>
<protein>
    <submittedName>
        <fullName evidence="3">Uncharacterized protein</fullName>
    </submittedName>
</protein>
<feature type="compositionally biased region" description="Basic residues" evidence="2">
    <location>
        <begin position="511"/>
        <end position="522"/>
    </location>
</feature>
<evidence type="ECO:0000256" key="2">
    <source>
        <dbReference type="SAM" id="MobiDB-lite"/>
    </source>
</evidence>
<name>A0A921ZPB9_MANSE</name>
<accession>A0A921ZPB9</accession>
<keyword evidence="4" id="KW-1185">Reference proteome</keyword>
<feature type="region of interest" description="Disordered" evidence="2">
    <location>
        <begin position="106"/>
        <end position="164"/>
    </location>
</feature>